<dbReference type="PROSITE" id="PS50005">
    <property type="entry name" value="TPR"/>
    <property type="match status" value="1"/>
</dbReference>
<dbReference type="OrthoDB" id="6355951at2759"/>
<proteinExistence type="predicted"/>
<dbReference type="GO" id="GO:0043240">
    <property type="term" value="C:Fanconi anaemia nuclear complex"/>
    <property type="evidence" value="ECO:0007669"/>
    <property type="project" value="InterPro"/>
</dbReference>
<dbReference type="PANTHER" id="PTHR15254:SF2">
    <property type="entry name" value="FANCONI ANEMIA GROUP G PROTEIN"/>
    <property type="match status" value="1"/>
</dbReference>
<feature type="non-terminal residue" evidence="2">
    <location>
        <position position="1"/>
    </location>
</feature>
<keyword evidence="3" id="KW-1185">Reference proteome</keyword>
<dbReference type="InterPro" id="IPR011990">
    <property type="entry name" value="TPR-like_helical_dom_sf"/>
</dbReference>
<dbReference type="InterPro" id="IPR039684">
    <property type="entry name" value="FANCG"/>
</dbReference>
<dbReference type="Gene3D" id="1.25.40.10">
    <property type="entry name" value="Tetratricopeptide repeat domain"/>
    <property type="match status" value="2"/>
</dbReference>
<dbReference type="GO" id="GO:0036297">
    <property type="term" value="P:interstrand cross-link repair"/>
    <property type="evidence" value="ECO:0007669"/>
    <property type="project" value="InterPro"/>
</dbReference>
<sequence>WIIVSCFPSAFPALCSVHSQDMGGARCSEEQNKLLSLLRAWRVPAEGPSLPLLQSAEDLKEILCTAAAFLQGLQELEAGNFPTALSLLQEAAGGFCSKKVLAQIYTCLGCCTQQMGKPQSALQHLKRALQVDFQCLPALSHVAAVYHELGDTDVELQVLALLYEALKEKPPAAASSSPCFLIQIELLVHTPTLTSLLRHLHPSEVKYLLAQRCLQEGRVEDAVEHYLDLLALLQEGLQQQVPLDCSSALPRIPEVFLEAASALEQAGRHQDAITVCEEVISRTTDLIPRILRGEERLEQPECPSPGARLPSQKKEGLCCLAWRTAGYLHQGWAWAKLGESKEAITQFSSMLSPGVCVCLSVTEDLLPELEVLQKIRLLSLIGRGAQFLELGKHKEALLDFQYGLQVSPGDPCAASYVAQALWELNRKQEAAAQWQKFPQSCPGEEDGEQGRPLPLYLVSCREQAVFPHSEPLARSIRDYLGTAPQDTSS</sequence>
<dbReference type="PANTHER" id="PTHR15254">
    <property type="entry name" value="FANCONI ANEMIA GROUP G PROTEIN FAMILY MEMBER"/>
    <property type="match status" value="1"/>
</dbReference>
<organism evidence="2 3">
    <name type="scientific">Neodrepanis coruscans</name>
    <name type="common">wattled asity</name>
    <dbReference type="NCBI Taxonomy" id="254563"/>
    <lineage>
        <taxon>Eukaryota</taxon>
        <taxon>Metazoa</taxon>
        <taxon>Chordata</taxon>
        <taxon>Craniata</taxon>
        <taxon>Vertebrata</taxon>
        <taxon>Euteleostomi</taxon>
        <taxon>Archelosauria</taxon>
        <taxon>Archosauria</taxon>
        <taxon>Dinosauria</taxon>
        <taxon>Saurischia</taxon>
        <taxon>Theropoda</taxon>
        <taxon>Coelurosauria</taxon>
        <taxon>Aves</taxon>
        <taxon>Neognathae</taxon>
        <taxon>Neoaves</taxon>
        <taxon>Telluraves</taxon>
        <taxon>Australaves</taxon>
        <taxon>Passeriformes</taxon>
        <taxon>Philepittidae</taxon>
        <taxon>Neodrepanis</taxon>
    </lineage>
</organism>
<comment type="caution">
    <text evidence="2">The sequence shown here is derived from an EMBL/GenBank/DDBJ whole genome shotgun (WGS) entry which is preliminary data.</text>
</comment>
<gene>
    <name evidence="2" type="primary">Fancg</name>
    <name evidence="2" type="ORF">NEOCOR_R01412</name>
</gene>
<dbReference type="SMART" id="SM00028">
    <property type="entry name" value="TPR"/>
    <property type="match status" value="4"/>
</dbReference>
<evidence type="ECO:0000313" key="2">
    <source>
        <dbReference type="EMBL" id="NXS14811.1"/>
    </source>
</evidence>
<dbReference type="EMBL" id="VYZS01351935">
    <property type="protein sequence ID" value="NXS14811.1"/>
    <property type="molecule type" value="Genomic_DNA"/>
</dbReference>
<keyword evidence="1" id="KW-0802">TPR repeat</keyword>
<name>A0A7L2RZT6_9PASS</name>
<dbReference type="Proteomes" id="UP000560066">
    <property type="component" value="Unassembled WGS sequence"/>
</dbReference>
<feature type="non-terminal residue" evidence="2">
    <location>
        <position position="489"/>
    </location>
</feature>
<evidence type="ECO:0000313" key="3">
    <source>
        <dbReference type="Proteomes" id="UP000560066"/>
    </source>
</evidence>
<dbReference type="InterPro" id="IPR019734">
    <property type="entry name" value="TPR_rpt"/>
</dbReference>
<reference evidence="2 3" key="1">
    <citation type="submission" date="2019-09" db="EMBL/GenBank/DDBJ databases">
        <title>Bird 10,000 Genomes (B10K) Project - Family phase.</title>
        <authorList>
            <person name="Zhang G."/>
        </authorList>
    </citation>
    <scope>NUCLEOTIDE SEQUENCE [LARGE SCALE GENOMIC DNA]</scope>
    <source>
        <strain evidence="2">B10K-DU-002-79</strain>
    </source>
</reference>
<dbReference type="SUPFAM" id="SSF48452">
    <property type="entry name" value="TPR-like"/>
    <property type="match status" value="2"/>
</dbReference>
<feature type="repeat" description="TPR" evidence="1">
    <location>
        <begin position="377"/>
        <end position="410"/>
    </location>
</feature>
<accession>A0A7L2RZT6</accession>
<protein>
    <submittedName>
        <fullName evidence="2">FANCG protein</fullName>
    </submittedName>
</protein>
<dbReference type="AlphaFoldDB" id="A0A7L2RZT6"/>
<evidence type="ECO:0000256" key="1">
    <source>
        <dbReference type="PROSITE-ProRule" id="PRU00339"/>
    </source>
</evidence>